<gene>
    <name evidence="1" type="ORF">S06H3_18109</name>
</gene>
<protein>
    <recommendedName>
        <fullName evidence="2">Radical SAM core domain-containing protein</fullName>
    </recommendedName>
</protein>
<accession>X1KZR1</accession>
<evidence type="ECO:0000313" key="1">
    <source>
        <dbReference type="EMBL" id="GAI12542.1"/>
    </source>
</evidence>
<reference evidence="1" key="1">
    <citation type="journal article" date="2014" name="Front. Microbiol.">
        <title>High frequency of phylogenetically diverse reductive dehalogenase-homologous genes in deep subseafloor sedimentary metagenomes.</title>
        <authorList>
            <person name="Kawai M."/>
            <person name="Futagami T."/>
            <person name="Toyoda A."/>
            <person name="Takaki Y."/>
            <person name="Nishi S."/>
            <person name="Hori S."/>
            <person name="Arai W."/>
            <person name="Tsubouchi T."/>
            <person name="Morono Y."/>
            <person name="Uchiyama I."/>
            <person name="Ito T."/>
            <person name="Fujiyama A."/>
            <person name="Inagaki F."/>
            <person name="Takami H."/>
        </authorList>
    </citation>
    <scope>NUCLEOTIDE SEQUENCE</scope>
    <source>
        <strain evidence="1">Expedition CK06-06</strain>
    </source>
</reference>
<proteinExistence type="predicted"/>
<dbReference type="EMBL" id="BARV01009122">
    <property type="protein sequence ID" value="GAI12542.1"/>
    <property type="molecule type" value="Genomic_DNA"/>
</dbReference>
<dbReference type="InterPro" id="IPR058240">
    <property type="entry name" value="rSAM_sf"/>
</dbReference>
<dbReference type="SUPFAM" id="SSF102114">
    <property type="entry name" value="Radical SAM enzymes"/>
    <property type="match status" value="1"/>
</dbReference>
<comment type="caution">
    <text evidence="1">The sequence shown here is derived from an EMBL/GenBank/DDBJ whole genome shotgun (WGS) entry which is preliminary data.</text>
</comment>
<organism evidence="1">
    <name type="scientific">marine sediment metagenome</name>
    <dbReference type="NCBI Taxonomy" id="412755"/>
    <lineage>
        <taxon>unclassified sequences</taxon>
        <taxon>metagenomes</taxon>
        <taxon>ecological metagenomes</taxon>
    </lineage>
</organism>
<evidence type="ECO:0008006" key="2">
    <source>
        <dbReference type="Google" id="ProtNLM"/>
    </source>
</evidence>
<name>X1KZR1_9ZZZZ</name>
<sequence length="221" mass="25564">MGLNKQTGNMYAFVTHTWNPIRGKCPHDCSYCYMKVYPQPELHFAEKEMKTNLGQDNFIFVGSSTDAWCDSVPPDWLLNVLRHCRKYSLNRYLFQSKNPTRFNIFIDFMPPDFILGTTIETNRDYEITQAPTAEARMLAMLDLPMPRMVSIEPIMDFDSDILVNWIRQIAPEFVSIGADSKGHHLPEPPAAKIQLLIEELKQITTIKIKNNLRRLTDVHNS</sequence>
<dbReference type="AlphaFoldDB" id="X1KZR1"/>